<protein>
    <submittedName>
        <fullName evidence="1">Uncharacterized protein</fullName>
    </submittedName>
</protein>
<comment type="caution">
    <text evidence="1">The sequence shown here is derived from an EMBL/GenBank/DDBJ whole genome shotgun (WGS) entry which is preliminary data.</text>
</comment>
<proteinExistence type="predicted"/>
<name>A0ABR4AQQ7_9LECA</name>
<dbReference type="Proteomes" id="UP001590950">
    <property type="component" value="Unassembled WGS sequence"/>
</dbReference>
<evidence type="ECO:0000313" key="2">
    <source>
        <dbReference type="Proteomes" id="UP001590950"/>
    </source>
</evidence>
<accession>A0ABR4AQQ7</accession>
<dbReference type="EMBL" id="JBEFKJ010000003">
    <property type="protein sequence ID" value="KAL2046969.1"/>
    <property type="molecule type" value="Genomic_DNA"/>
</dbReference>
<organism evidence="1 2">
    <name type="scientific">Stereocaulon virgatum</name>
    <dbReference type="NCBI Taxonomy" id="373712"/>
    <lineage>
        <taxon>Eukaryota</taxon>
        <taxon>Fungi</taxon>
        <taxon>Dikarya</taxon>
        <taxon>Ascomycota</taxon>
        <taxon>Pezizomycotina</taxon>
        <taxon>Lecanoromycetes</taxon>
        <taxon>OSLEUM clade</taxon>
        <taxon>Lecanoromycetidae</taxon>
        <taxon>Lecanorales</taxon>
        <taxon>Lecanorineae</taxon>
        <taxon>Stereocaulaceae</taxon>
        <taxon>Stereocaulon</taxon>
    </lineage>
</organism>
<sequence length="108" mass="12002">MADLRHLRRLARRGSGCFDSGRLNSPISLSTIRSQRSSPPLLDAADPDPVPPHLWVSYALLTPTSPFAGLKHLSFHQIIRARALTLSANHHYGPCSPYVRRRVSPARL</sequence>
<reference evidence="1 2" key="1">
    <citation type="submission" date="2024-09" db="EMBL/GenBank/DDBJ databases">
        <title>Rethinking Asexuality: The Enigmatic Case of Functional Sexual Genes in Lepraria (Stereocaulaceae).</title>
        <authorList>
            <person name="Doellman M."/>
            <person name="Sun Y."/>
            <person name="Barcenas-Pena A."/>
            <person name="Lumbsch H.T."/>
            <person name="Grewe F."/>
        </authorList>
    </citation>
    <scope>NUCLEOTIDE SEQUENCE [LARGE SCALE GENOMIC DNA]</scope>
    <source>
        <strain evidence="1 2">Mercado 3170</strain>
    </source>
</reference>
<keyword evidence="2" id="KW-1185">Reference proteome</keyword>
<gene>
    <name evidence="1" type="ORF">N7G274_000987</name>
</gene>
<evidence type="ECO:0000313" key="1">
    <source>
        <dbReference type="EMBL" id="KAL2046969.1"/>
    </source>
</evidence>